<feature type="region of interest" description="Disordered" evidence="1">
    <location>
        <begin position="189"/>
        <end position="213"/>
    </location>
</feature>
<proteinExistence type="predicted"/>
<organism evidence="3">
    <name type="scientific">Odontella aurita</name>
    <dbReference type="NCBI Taxonomy" id="265563"/>
    <lineage>
        <taxon>Eukaryota</taxon>
        <taxon>Sar</taxon>
        <taxon>Stramenopiles</taxon>
        <taxon>Ochrophyta</taxon>
        <taxon>Bacillariophyta</taxon>
        <taxon>Mediophyceae</taxon>
        <taxon>Biddulphiophycidae</taxon>
        <taxon>Eupodiscales</taxon>
        <taxon>Odontellaceae</taxon>
        <taxon>Odontella</taxon>
    </lineage>
</organism>
<evidence type="ECO:0000256" key="1">
    <source>
        <dbReference type="SAM" id="MobiDB-lite"/>
    </source>
</evidence>
<evidence type="ECO:0000313" key="3">
    <source>
        <dbReference type="EMBL" id="CAE2285603.1"/>
    </source>
</evidence>
<gene>
    <name evidence="3" type="ORF">OAUR00152_LOCUS40178</name>
</gene>
<reference evidence="3" key="1">
    <citation type="submission" date="2021-01" db="EMBL/GenBank/DDBJ databases">
        <authorList>
            <person name="Corre E."/>
            <person name="Pelletier E."/>
            <person name="Niang G."/>
            <person name="Scheremetjew M."/>
            <person name="Finn R."/>
            <person name="Kale V."/>
            <person name="Holt S."/>
            <person name="Cochrane G."/>
            <person name="Meng A."/>
            <person name="Brown T."/>
            <person name="Cohen L."/>
        </authorList>
    </citation>
    <scope>NUCLEOTIDE SEQUENCE</scope>
    <source>
        <strain evidence="3">Isolate 1302-5</strain>
    </source>
</reference>
<dbReference type="EMBL" id="HBKQ01058819">
    <property type="protein sequence ID" value="CAE2285603.1"/>
    <property type="molecule type" value="Transcribed_RNA"/>
</dbReference>
<feature type="region of interest" description="Disordered" evidence="1">
    <location>
        <begin position="138"/>
        <end position="161"/>
    </location>
</feature>
<protein>
    <recommendedName>
        <fullName evidence="4">CPW-WPC domain-containing protein</fullName>
    </recommendedName>
</protein>
<dbReference type="AlphaFoldDB" id="A0A7S4NFF3"/>
<keyword evidence="2" id="KW-0732">Signal</keyword>
<accession>A0A7S4NFF3</accession>
<sequence length="237" mass="26715">MLLQIVKFEVVSLFLLLSLATCLIRVSAETGGHYGQCKKICKEFFENDLGTQLCQPALNIMPRPGVYKACINGRALGFEHACIPSCMGEKVVEADSFKACKSEGKRARPNHQLPWCRRGYDVTFDETKEKISNKAKELLKRTERSHESMSGERRYESEPGPADAVLEENIEIQVDSPKTKIDTLVTVTKEENEYDREPAPAAEHVNLSMERKTEKKSSTIAKDFFDVTKAESSTEEF</sequence>
<feature type="compositionally biased region" description="Basic and acidic residues" evidence="1">
    <location>
        <begin position="189"/>
        <end position="198"/>
    </location>
</feature>
<name>A0A7S4NFF3_9STRA</name>
<feature type="chain" id="PRO_5031555609" description="CPW-WPC domain-containing protein" evidence="2">
    <location>
        <begin position="29"/>
        <end position="237"/>
    </location>
</feature>
<feature type="compositionally biased region" description="Basic and acidic residues" evidence="1">
    <location>
        <begin position="138"/>
        <end position="157"/>
    </location>
</feature>
<feature type="signal peptide" evidence="2">
    <location>
        <begin position="1"/>
        <end position="28"/>
    </location>
</feature>
<evidence type="ECO:0000256" key="2">
    <source>
        <dbReference type="SAM" id="SignalP"/>
    </source>
</evidence>
<evidence type="ECO:0008006" key="4">
    <source>
        <dbReference type="Google" id="ProtNLM"/>
    </source>
</evidence>